<dbReference type="Gene3D" id="3.20.80.10">
    <property type="entry name" value="Regulatory factor, effector binding domain"/>
    <property type="match status" value="1"/>
</dbReference>
<reference evidence="1" key="1">
    <citation type="journal article" date="2014" name="Int. J. Syst. Evol. Microbiol.">
        <title>Complete genome sequence of Corynebacterium casei LMG S-19264T (=DSM 44701T), isolated from a smear-ripened cheese.</title>
        <authorList>
            <consortium name="US DOE Joint Genome Institute (JGI-PGF)"/>
            <person name="Walter F."/>
            <person name="Albersmeier A."/>
            <person name="Kalinowski J."/>
            <person name="Ruckert C."/>
        </authorList>
    </citation>
    <scope>NUCLEOTIDE SEQUENCE</scope>
    <source>
        <strain evidence="1">CGMCC 4.7430</strain>
    </source>
</reference>
<dbReference type="InterPro" id="IPR011256">
    <property type="entry name" value="Reg_factor_effector_dom_sf"/>
</dbReference>
<proteinExistence type="predicted"/>
<reference evidence="1" key="2">
    <citation type="submission" date="2020-09" db="EMBL/GenBank/DDBJ databases">
        <authorList>
            <person name="Sun Q."/>
            <person name="Zhou Y."/>
        </authorList>
    </citation>
    <scope>NUCLEOTIDE SEQUENCE</scope>
    <source>
        <strain evidence="1">CGMCC 4.7430</strain>
    </source>
</reference>
<evidence type="ECO:0008006" key="3">
    <source>
        <dbReference type="Google" id="ProtNLM"/>
    </source>
</evidence>
<evidence type="ECO:0000313" key="1">
    <source>
        <dbReference type="EMBL" id="GGP09470.1"/>
    </source>
</evidence>
<sequence>MSPELVTRGPVTCVNVSGMGEPGGAEHLAAIRALYAVAAGMGGPAGPLEGLWWVEDERPALEVPRGLWRWHLLLPLAGEPQPGLLERVRERARPSGAAVDRGRAATG</sequence>
<gene>
    <name evidence="1" type="ORF">GCM10012278_45290</name>
</gene>
<dbReference type="RefSeq" id="WP_189140663.1">
    <property type="nucleotide sequence ID" value="NZ_BMNK01000007.1"/>
</dbReference>
<dbReference type="EMBL" id="BMNK01000007">
    <property type="protein sequence ID" value="GGP09470.1"/>
    <property type="molecule type" value="Genomic_DNA"/>
</dbReference>
<evidence type="ECO:0000313" key="2">
    <source>
        <dbReference type="Proteomes" id="UP000660745"/>
    </source>
</evidence>
<dbReference type="Proteomes" id="UP000660745">
    <property type="component" value="Unassembled WGS sequence"/>
</dbReference>
<organism evidence="1 2">
    <name type="scientific">Nonomuraea glycinis</name>
    <dbReference type="NCBI Taxonomy" id="2047744"/>
    <lineage>
        <taxon>Bacteria</taxon>
        <taxon>Bacillati</taxon>
        <taxon>Actinomycetota</taxon>
        <taxon>Actinomycetes</taxon>
        <taxon>Streptosporangiales</taxon>
        <taxon>Streptosporangiaceae</taxon>
        <taxon>Nonomuraea</taxon>
    </lineage>
</organism>
<comment type="caution">
    <text evidence="1">The sequence shown here is derived from an EMBL/GenBank/DDBJ whole genome shotgun (WGS) entry which is preliminary data.</text>
</comment>
<protein>
    <recommendedName>
        <fullName evidence="3">GyrI-like small molecule binding domain-containing protein</fullName>
    </recommendedName>
</protein>
<dbReference type="AlphaFoldDB" id="A0A918E643"/>
<keyword evidence="2" id="KW-1185">Reference proteome</keyword>
<accession>A0A918E643</accession>
<name>A0A918E643_9ACTN</name>